<sequence length="89" mass="9682">MFTAAPVAASILITEMLSGRSPKRSDPASAPSNMMLYRPSTGEVKPPWLKILPIKFACTPARFPAYEIAEVPITPAKTTAPKVIQRSRL</sequence>
<name>A0A6J6HY01_9ZZZZ</name>
<reference evidence="1" key="1">
    <citation type="submission" date="2020-05" db="EMBL/GenBank/DDBJ databases">
        <authorList>
            <person name="Chiriac C."/>
            <person name="Salcher M."/>
            <person name="Ghai R."/>
            <person name="Kavagutti S V."/>
        </authorList>
    </citation>
    <scope>NUCLEOTIDE SEQUENCE</scope>
</reference>
<dbReference type="EMBL" id="CAEZVD010000014">
    <property type="protein sequence ID" value="CAB4617463.1"/>
    <property type="molecule type" value="Genomic_DNA"/>
</dbReference>
<organism evidence="1">
    <name type="scientific">freshwater metagenome</name>
    <dbReference type="NCBI Taxonomy" id="449393"/>
    <lineage>
        <taxon>unclassified sequences</taxon>
        <taxon>metagenomes</taxon>
        <taxon>ecological metagenomes</taxon>
    </lineage>
</organism>
<proteinExistence type="predicted"/>
<accession>A0A6J6HY01</accession>
<dbReference type="AlphaFoldDB" id="A0A6J6HY01"/>
<protein>
    <submittedName>
        <fullName evidence="1">Unannotated protein</fullName>
    </submittedName>
</protein>
<gene>
    <name evidence="1" type="ORF">UFOPK1909_00295</name>
</gene>
<evidence type="ECO:0000313" key="1">
    <source>
        <dbReference type="EMBL" id="CAB4617463.1"/>
    </source>
</evidence>